<dbReference type="STRING" id="576137.A0A1L7XRI4"/>
<evidence type="ECO:0000259" key="2">
    <source>
        <dbReference type="PROSITE" id="PS50157"/>
    </source>
</evidence>
<dbReference type="Proteomes" id="UP000184330">
    <property type="component" value="Unassembled WGS sequence"/>
</dbReference>
<dbReference type="EMBL" id="FJOG01000046">
    <property type="protein sequence ID" value="CZR67654.1"/>
    <property type="molecule type" value="Genomic_DNA"/>
</dbReference>
<keyword evidence="1" id="KW-0862">Zinc</keyword>
<dbReference type="AlphaFoldDB" id="A0A1L7XRI4"/>
<dbReference type="PROSITE" id="PS50157">
    <property type="entry name" value="ZINC_FINGER_C2H2_2"/>
    <property type="match status" value="1"/>
</dbReference>
<organism evidence="3 4">
    <name type="scientific">Phialocephala subalpina</name>
    <dbReference type="NCBI Taxonomy" id="576137"/>
    <lineage>
        <taxon>Eukaryota</taxon>
        <taxon>Fungi</taxon>
        <taxon>Dikarya</taxon>
        <taxon>Ascomycota</taxon>
        <taxon>Pezizomycotina</taxon>
        <taxon>Leotiomycetes</taxon>
        <taxon>Helotiales</taxon>
        <taxon>Mollisiaceae</taxon>
        <taxon>Phialocephala</taxon>
        <taxon>Phialocephala fortinii species complex</taxon>
    </lineage>
</organism>
<evidence type="ECO:0000313" key="3">
    <source>
        <dbReference type="EMBL" id="CZR67654.1"/>
    </source>
</evidence>
<dbReference type="OrthoDB" id="8117402at2759"/>
<keyword evidence="1" id="KW-0863">Zinc-finger</keyword>
<protein>
    <recommendedName>
        <fullName evidence="2">C2H2-type domain-containing protein</fullName>
    </recommendedName>
</protein>
<dbReference type="InterPro" id="IPR013087">
    <property type="entry name" value="Znf_C2H2_type"/>
</dbReference>
<feature type="domain" description="C2H2-type" evidence="2">
    <location>
        <begin position="296"/>
        <end position="327"/>
    </location>
</feature>
<keyword evidence="4" id="KW-1185">Reference proteome</keyword>
<evidence type="ECO:0000313" key="4">
    <source>
        <dbReference type="Proteomes" id="UP000184330"/>
    </source>
</evidence>
<keyword evidence="1" id="KW-0479">Metal-binding</keyword>
<dbReference type="GO" id="GO:0008270">
    <property type="term" value="F:zinc ion binding"/>
    <property type="evidence" value="ECO:0007669"/>
    <property type="project" value="UniProtKB-KW"/>
</dbReference>
<sequence length="427" mass="45513">MTWYLHSDEQNLHCPGCGKKFNRLGGLVGHLELKSCRALKVDIEAARKEISQHNATVHSARDYKDFSRSGNSSFAPEPLPVALAKSPGAFVQGQAGQPASGAHQEQSFRGDDLIGNLDIANWGVEAKLKEVNLIDVDDFPALSSKAPNITNAPTFGTPAVNATAANAWATQPTLLSTGRIPISLVHTPAVNTASRQNFNPSASGVVPQTGTPVVNTQTGNAWATQENSLAAASSATAGPIQLTRTPVAPAEAAPSVLAVILQNQAVARPDAEANPYDPDTPGFNASKYWIPMLDKYKCPYLGCGKGIGNLPAFLQHLKSPAHRNENLQCTKCLRYYATATALTQHMESQGVRCKVRNDGNYAGVVDEVTGGVALAKGRLLDKTVKYVVNEGILNPTGGVVTANKAAVQGKNSTFNNYWDNPNHEKKW</sequence>
<proteinExistence type="predicted"/>
<name>A0A1L7XRI4_9HELO</name>
<accession>A0A1L7XRI4</accession>
<dbReference type="PROSITE" id="PS00028">
    <property type="entry name" value="ZINC_FINGER_C2H2_1"/>
    <property type="match status" value="1"/>
</dbReference>
<dbReference type="SMART" id="SM00355">
    <property type="entry name" value="ZnF_C2H2"/>
    <property type="match status" value="3"/>
</dbReference>
<evidence type="ECO:0000256" key="1">
    <source>
        <dbReference type="PROSITE-ProRule" id="PRU00042"/>
    </source>
</evidence>
<gene>
    <name evidence="3" type="ORF">PAC_17553</name>
</gene>
<reference evidence="3 4" key="1">
    <citation type="submission" date="2016-03" db="EMBL/GenBank/DDBJ databases">
        <authorList>
            <person name="Ploux O."/>
        </authorList>
    </citation>
    <scope>NUCLEOTIDE SEQUENCE [LARGE SCALE GENOMIC DNA]</scope>
    <source>
        <strain evidence="3 4">UAMH 11012</strain>
    </source>
</reference>